<dbReference type="SUPFAM" id="SSF52518">
    <property type="entry name" value="Thiamin diphosphate-binding fold (THDP-binding)"/>
    <property type="match status" value="2"/>
</dbReference>
<evidence type="ECO:0000256" key="3">
    <source>
        <dbReference type="ARBA" id="ARBA00011301"/>
    </source>
</evidence>
<feature type="domain" description="Transketolase-like pyrimidine-binding" evidence="8">
    <location>
        <begin position="398"/>
        <end position="574"/>
    </location>
</feature>
<dbReference type="AlphaFoldDB" id="A0A1J6HP44"/>
<dbReference type="InterPro" id="IPR009014">
    <property type="entry name" value="Transketo_C/PFOR_II"/>
</dbReference>
<dbReference type="Proteomes" id="UP000182985">
    <property type="component" value="Unassembled WGS sequence"/>
</dbReference>
<dbReference type="OrthoDB" id="9780894at2"/>
<comment type="function">
    <text evidence="2">E1 component of the 2-oxoglutarate dehydrogenase (OGDH) complex which catalyzes the decarboxylation of 2-oxoglutarate, the first step in the conversion of 2-oxoglutarate to succinyl-CoA and CO(2).</text>
</comment>
<evidence type="ECO:0000256" key="7">
    <source>
        <dbReference type="ARBA" id="ARBA00030680"/>
    </source>
</evidence>
<dbReference type="PANTHER" id="PTHR43257:SF2">
    <property type="entry name" value="PYRUVATE DEHYDROGENASE E1 COMPONENT SUBUNIT BETA"/>
    <property type="match status" value="1"/>
</dbReference>
<dbReference type="GO" id="GO:0016624">
    <property type="term" value="F:oxidoreductase activity, acting on the aldehyde or oxo group of donors, disulfide as acceptor"/>
    <property type="evidence" value="ECO:0007669"/>
    <property type="project" value="InterPro"/>
</dbReference>
<evidence type="ECO:0000259" key="8">
    <source>
        <dbReference type="SMART" id="SM00861"/>
    </source>
</evidence>
<dbReference type="PANTHER" id="PTHR43257">
    <property type="entry name" value="PYRUVATE DEHYDROGENASE E1 COMPONENT BETA SUBUNIT"/>
    <property type="match status" value="1"/>
</dbReference>
<dbReference type="Pfam" id="PF02780">
    <property type="entry name" value="Transketolase_C"/>
    <property type="match status" value="1"/>
</dbReference>
<dbReference type="InterPro" id="IPR005475">
    <property type="entry name" value="Transketolase-like_Pyr-bd"/>
</dbReference>
<organism evidence="9 10">
    <name type="scientific">Brucella cytisi</name>
    <dbReference type="NCBI Taxonomy" id="407152"/>
    <lineage>
        <taxon>Bacteria</taxon>
        <taxon>Pseudomonadati</taxon>
        <taxon>Pseudomonadota</taxon>
        <taxon>Alphaproteobacteria</taxon>
        <taxon>Hyphomicrobiales</taxon>
        <taxon>Brucellaceae</taxon>
        <taxon>Brucella/Ochrobactrum group</taxon>
        <taxon>Brucella</taxon>
    </lineage>
</organism>
<evidence type="ECO:0000313" key="10">
    <source>
        <dbReference type="Proteomes" id="UP000182985"/>
    </source>
</evidence>
<dbReference type="CDD" id="cd07036">
    <property type="entry name" value="TPP_PYR_E1-PDHc-beta_like"/>
    <property type="match status" value="1"/>
</dbReference>
<dbReference type="InterPro" id="IPR033248">
    <property type="entry name" value="Transketolase_C"/>
</dbReference>
<evidence type="ECO:0000256" key="2">
    <source>
        <dbReference type="ARBA" id="ARBA00003906"/>
    </source>
</evidence>
<evidence type="ECO:0000256" key="6">
    <source>
        <dbReference type="ARBA" id="ARBA00023052"/>
    </source>
</evidence>
<evidence type="ECO:0000256" key="4">
    <source>
        <dbReference type="ARBA" id="ARBA00013321"/>
    </source>
</evidence>
<evidence type="ECO:0000256" key="5">
    <source>
        <dbReference type="ARBA" id="ARBA00023002"/>
    </source>
</evidence>
<protein>
    <recommendedName>
        <fullName evidence="4">2-oxoglutarate dehydrogenase E1 component</fullName>
    </recommendedName>
    <alternativeName>
        <fullName evidence="7">Alpha-ketoglutarate dehydrogenase</fullName>
    </alternativeName>
</protein>
<dbReference type="Pfam" id="PF02779">
    <property type="entry name" value="Transket_pyr"/>
    <property type="match status" value="1"/>
</dbReference>
<dbReference type="EMBL" id="MOEC01000005">
    <property type="protein sequence ID" value="OIS94161.1"/>
    <property type="molecule type" value="Genomic_DNA"/>
</dbReference>
<keyword evidence="6" id="KW-0786">Thiamine pyrophosphate</keyword>
<dbReference type="Pfam" id="PF00676">
    <property type="entry name" value="E1_dh"/>
    <property type="match status" value="1"/>
</dbReference>
<proteinExistence type="predicted"/>
<evidence type="ECO:0000256" key="1">
    <source>
        <dbReference type="ARBA" id="ARBA00001964"/>
    </source>
</evidence>
<comment type="caution">
    <text evidence="9">The sequence shown here is derived from an EMBL/GenBank/DDBJ whole genome shotgun (WGS) entry which is preliminary data.</text>
</comment>
<dbReference type="InterPro" id="IPR029061">
    <property type="entry name" value="THDP-binding"/>
</dbReference>
<comment type="cofactor">
    <cofactor evidence="1">
        <name>thiamine diphosphate</name>
        <dbReference type="ChEBI" id="CHEBI:58937"/>
    </cofactor>
</comment>
<dbReference type="CDD" id="cd02000">
    <property type="entry name" value="TPP_E1_PDC_ADC_BCADC"/>
    <property type="match status" value="1"/>
</dbReference>
<dbReference type="SMART" id="SM00861">
    <property type="entry name" value="Transket_pyr"/>
    <property type="match status" value="1"/>
</dbReference>
<dbReference type="SUPFAM" id="SSF52922">
    <property type="entry name" value="TK C-terminal domain-like"/>
    <property type="match status" value="1"/>
</dbReference>
<reference evidence="9 10" key="1">
    <citation type="submission" date="2016-10" db="EMBL/GenBank/DDBJ databases">
        <title>The Draft Genome Sequence of the Potato Rhizosphere Bacteria Ochrobactrum sp. IPA7.2.</title>
        <authorList>
            <person name="Gogoleva N.E."/>
            <person name="Khlopko Y.A."/>
            <person name="Burygin G.L."/>
            <person name="Plotnikov A.O."/>
        </authorList>
    </citation>
    <scope>NUCLEOTIDE SEQUENCE [LARGE SCALE GENOMIC DNA]</scope>
    <source>
        <strain evidence="9 10">IPA7.2</strain>
    </source>
</reference>
<accession>A0A1J6HP44</accession>
<dbReference type="Gene3D" id="3.40.50.970">
    <property type="match status" value="2"/>
</dbReference>
<gene>
    <name evidence="9" type="ORF">BLA27_06435</name>
</gene>
<keyword evidence="10" id="KW-1185">Reference proteome</keyword>
<name>A0A1J6HP44_9HYPH</name>
<dbReference type="RefSeq" id="WP_071630976.1">
    <property type="nucleotide sequence ID" value="NZ_MOEC01000005.1"/>
</dbReference>
<keyword evidence="5" id="KW-0560">Oxidoreductase</keyword>
<dbReference type="InterPro" id="IPR001017">
    <property type="entry name" value="DH_E1"/>
</dbReference>
<comment type="subunit">
    <text evidence="3">Homodimer. Part of the 2-oxoglutarate dehydrogenase (OGDH) complex composed of E1 (2-oxoglutarate dehydrogenase), E2 (dihydrolipoamide succinyltransferase) and E3 (dihydrolipoamide dehydrogenase); the complex contains multiple copies of the three enzymatic components (E1, E2 and E3).</text>
</comment>
<sequence>MPQALTVSSSTRWLEFGTTRKDWDSEDAADLETMLSSLHLIRAFEEAVLELANEGLVHGPAHSSIGQEGGAVGSILPLRTDDQINGSHRGHHQFLSKALNYVAPDGLPVGMAFNGSIRTLLRRSLAEIMGLAEGFCGGRGGSMHLRWQAAGALGTNAIVGGGVPLAAGAAFAHKQSGSDAVAVSYFGDGAINIGSVLETMNLAAAWRLPLCFFIENNRYAVATSIEESTAETRLAARGQAFAIPSWHVDGMDPLAVNLAMKEALAHMRAGNGPAIIEADVYRYFHQNGSFPGSVFGYRTREEEENWRAKDPLDRVAREMMARGLVNQTGIDGLRARCKQIMQDVAEELTDRVDNRRIIKTGLWPKPDFCDVGIRSDGSELSDLQYVEKSNFTGEIEQRKFVDVIADVLDRRMEMDEGIVILGEDIHRLKGGTNGATRGLKAKYPDRTLGTPISENAFMGLAGGLAMDGRYRPIIEFMYPDFMWVAADQVFNQVGKARHMFGGDMAVPLVLRTKIAIGTGYGSQHSMDPAGIFATSPGWRIIAPSTPFDYVGLMNTALASNDPVLVIEHVDLYQTMGPAPVGDLDYFIPFGKASVRRSGSAVTILTYSAMVQATLDAVEEAGLDAEVVDLRCLDRASIDWETITESVKKTNIVMIVEQGPRGSSYGAWLSDEIQRRLFDWLDHPVERVSGREASPSISKILERAAYAGREEIAASLATLPERHHA</sequence>
<evidence type="ECO:0000313" key="9">
    <source>
        <dbReference type="EMBL" id="OIS94161.1"/>
    </source>
</evidence>
<dbReference type="Gene3D" id="3.40.50.920">
    <property type="match status" value="1"/>
</dbReference>